<reference evidence="1" key="1">
    <citation type="submission" date="2012-09" db="EMBL/GenBank/DDBJ databases">
        <authorList>
            <person name="Martin A.A."/>
        </authorList>
    </citation>
    <scope>NUCLEOTIDE SEQUENCE</scope>
</reference>
<accession>A0A0K0D5F1</accession>
<proteinExistence type="predicted"/>
<dbReference type="Proteomes" id="UP000035642">
    <property type="component" value="Unassembled WGS sequence"/>
</dbReference>
<protein>
    <submittedName>
        <fullName evidence="2">Gate domain-containing protein</fullName>
    </submittedName>
</protein>
<dbReference type="AlphaFoldDB" id="A0A0K0D5F1"/>
<evidence type="ECO:0000313" key="1">
    <source>
        <dbReference type="Proteomes" id="UP000035642"/>
    </source>
</evidence>
<reference evidence="2" key="2">
    <citation type="submission" date="2017-02" db="UniProtKB">
        <authorList>
            <consortium name="WormBaseParasite"/>
        </authorList>
    </citation>
    <scope>IDENTIFICATION</scope>
</reference>
<name>A0A0K0D5F1_ANGCA</name>
<keyword evidence="1" id="KW-1185">Reference proteome</keyword>
<evidence type="ECO:0000313" key="2">
    <source>
        <dbReference type="WBParaSite" id="ACAC_0000529601-mRNA-1"/>
    </source>
</evidence>
<sequence length="66" mass="7354">MAMFRFIPVIGITGYARFFAVALENLVIIANGMSSPVMLLIFNVDVRKYALNVFRNNAISTVLVVM</sequence>
<dbReference type="WBParaSite" id="ACAC_0000529601-mRNA-1">
    <property type="protein sequence ID" value="ACAC_0000529601-mRNA-1"/>
    <property type="gene ID" value="ACAC_0000529601"/>
</dbReference>
<organism evidence="1 2">
    <name type="scientific">Angiostrongylus cantonensis</name>
    <name type="common">Rat lungworm</name>
    <dbReference type="NCBI Taxonomy" id="6313"/>
    <lineage>
        <taxon>Eukaryota</taxon>
        <taxon>Metazoa</taxon>
        <taxon>Ecdysozoa</taxon>
        <taxon>Nematoda</taxon>
        <taxon>Chromadorea</taxon>
        <taxon>Rhabditida</taxon>
        <taxon>Rhabditina</taxon>
        <taxon>Rhabditomorpha</taxon>
        <taxon>Strongyloidea</taxon>
        <taxon>Metastrongylidae</taxon>
        <taxon>Angiostrongylus</taxon>
    </lineage>
</organism>